<evidence type="ECO:0000313" key="4">
    <source>
        <dbReference type="Proteomes" id="UP000196102"/>
    </source>
</evidence>
<feature type="chain" id="PRO_5013323702" description="Lipoprotein" evidence="2">
    <location>
        <begin position="24"/>
        <end position="178"/>
    </location>
</feature>
<comment type="caution">
    <text evidence="3">The sequence shown here is derived from an EMBL/GenBank/DDBJ whole genome shotgun (WGS) entry which is preliminary data.</text>
</comment>
<dbReference type="Proteomes" id="UP000196102">
    <property type="component" value="Unassembled WGS sequence"/>
</dbReference>
<evidence type="ECO:0000256" key="1">
    <source>
        <dbReference type="SAM" id="MobiDB-lite"/>
    </source>
</evidence>
<organism evidence="3 4">
    <name type="scientific">Nonlabens dokdonensis</name>
    <dbReference type="NCBI Taxonomy" id="328515"/>
    <lineage>
        <taxon>Bacteria</taxon>
        <taxon>Pseudomonadati</taxon>
        <taxon>Bacteroidota</taxon>
        <taxon>Flavobacteriia</taxon>
        <taxon>Flavobacteriales</taxon>
        <taxon>Flavobacteriaceae</taxon>
        <taxon>Nonlabens</taxon>
    </lineage>
</organism>
<reference evidence="4" key="1">
    <citation type="journal article" date="2017" name="Proc. Natl. Acad. Sci. U.S.A.">
        <title>Simulation of Deepwater Horizon oil plume reveals substrate specialization within a complex community of hydrocarbon-degraders.</title>
        <authorList>
            <person name="Hu P."/>
            <person name="Dubinsky E.A."/>
            <person name="Probst A.J."/>
            <person name="Wang J."/>
            <person name="Sieber C.M.K."/>
            <person name="Tom L.M."/>
            <person name="Gardinali P."/>
            <person name="Banfield J.F."/>
            <person name="Atlas R.M."/>
            <person name="Andersen G.L."/>
        </authorList>
    </citation>
    <scope>NUCLEOTIDE SEQUENCE [LARGE SCALE GENOMIC DNA]</scope>
</reference>
<accession>A0A1Z8B698</accession>
<feature type="signal peptide" evidence="2">
    <location>
        <begin position="1"/>
        <end position="23"/>
    </location>
</feature>
<dbReference type="PROSITE" id="PS51257">
    <property type="entry name" value="PROKAR_LIPOPROTEIN"/>
    <property type="match status" value="1"/>
</dbReference>
<proteinExistence type="predicted"/>
<dbReference type="AlphaFoldDB" id="A0A1Z8B698"/>
<evidence type="ECO:0000256" key="2">
    <source>
        <dbReference type="SAM" id="SignalP"/>
    </source>
</evidence>
<keyword evidence="2" id="KW-0732">Signal</keyword>
<name>A0A1Z8B698_9FLAO</name>
<evidence type="ECO:0000313" key="3">
    <source>
        <dbReference type="EMBL" id="OUS18095.1"/>
    </source>
</evidence>
<feature type="region of interest" description="Disordered" evidence="1">
    <location>
        <begin position="157"/>
        <end position="178"/>
    </location>
</feature>
<sequence>MKKIIFKTIAVIAVMLAVTSCVENNCETLTPEQIAENWENTSGRINHKEANELEENYVRFLYQGSRDSLLTESGEVYQDTREVWFDIEELKNYINYVEQYGKDKKYDNLGIRVYLGSKAPQKNGKAQTTVFFYGTGRFAGVKKLQGDDGGAIVEPNLPGADGLNKGNSGMPPNGLQYP</sequence>
<gene>
    <name evidence="3" type="ORF">A9Q93_04160</name>
</gene>
<evidence type="ECO:0008006" key="5">
    <source>
        <dbReference type="Google" id="ProtNLM"/>
    </source>
</evidence>
<dbReference type="EMBL" id="MAAX01000071">
    <property type="protein sequence ID" value="OUS18095.1"/>
    <property type="molecule type" value="Genomic_DNA"/>
</dbReference>
<protein>
    <recommendedName>
        <fullName evidence="5">Lipoprotein</fullName>
    </recommendedName>
</protein>
<dbReference type="RefSeq" id="WP_303686124.1">
    <property type="nucleotide sequence ID" value="NZ_CAJXYO010000003.1"/>
</dbReference>